<organism evidence="1 2">
    <name type="scientific">Pseudoduganella rivuli</name>
    <dbReference type="NCBI Taxonomy" id="2666085"/>
    <lineage>
        <taxon>Bacteria</taxon>
        <taxon>Pseudomonadati</taxon>
        <taxon>Pseudomonadota</taxon>
        <taxon>Betaproteobacteria</taxon>
        <taxon>Burkholderiales</taxon>
        <taxon>Oxalobacteraceae</taxon>
        <taxon>Telluria group</taxon>
        <taxon>Pseudoduganella</taxon>
    </lineage>
</organism>
<dbReference type="RefSeq" id="WP_154376628.1">
    <property type="nucleotide sequence ID" value="NZ_WKJJ01000011.1"/>
</dbReference>
<dbReference type="Gene3D" id="3.30.1780.10">
    <property type="entry name" value="ornithine cyclodeaminase, domain 1"/>
    <property type="match status" value="1"/>
</dbReference>
<proteinExistence type="predicted"/>
<dbReference type="GO" id="GO:0005737">
    <property type="term" value="C:cytoplasm"/>
    <property type="evidence" value="ECO:0007669"/>
    <property type="project" value="TreeGrafter"/>
</dbReference>
<dbReference type="Pfam" id="PF02423">
    <property type="entry name" value="OCD_Mu_crystall"/>
    <property type="match status" value="1"/>
</dbReference>
<sequence>MATIPTLFLSDRDVGSLHSWTDAVAALRAAYAAPIGAHMVPPRSMARGDGVWLRGLSAISPNGGHMGSKLIAASPRARCASYLVSLFDQETMALAALIDGNQITAIRTAATAAMAVDALAPAGPLRVAVIGAGFEARSQLLALQAVRPIASAAVYSPTSASRQRYADEFRQRYGIAIVAAETPQQALDSADVVLCAARSRDESPVLLGAWLQPGMTVVSIGSTLPEQREVDVDVIRRAALIVADMADEVAHDTGDMLAATAEGVGFGGKLHALADVIAQRSPVRRAPGDIVLYKSVGSALQDVVTAEMLLRRARTAGVGTILQATIEPVRK</sequence>
<reference evidence="1 2" key="1">
    <citation type="submission" date="2019-11" db="EMBL/GenBank/DDBJ databases">
        <title>Novel species isolated from a subtropical stream in China.</title>
        <authorList>
            <person name="Lu H."/>
        </authorList>
    </citation>
    <scope>NUCLEOTIDE SEQUENCE [LARGE SCALE GENOMIC DNA]</scope>
    <source>
        <strain evidence="1 2">FT92W</strain>
    </source>
</reference>
<dbReference type="PANTHER" id="PTHR13812:SF19">
    <property type="entry name" value="KETIMINE REDUCTASE MU-CRYSTALLIN"/>
    <property type="match status" value="1"/>
</dbReference>
<dbReference type="Gene3D" id="3.40.50.720">
    <property type="entry name" value="NAD(P)-binding Rossmann-like Domain"/>
    <property type="match status" value="1"/>
</dbReference>
<dbReference type="AlphaFoldDB" id="A0A7X2LTW9"/>
<dbReference type="SUPFAM" id="SSF51735">
    <property type="entry name" value="NAD(P)-binding Rossmann-fold domains"/>
    <property type="match status" value="1"/>
</dbReference>
<dbReference type="EMBL" id="WKJJ01000011">
    <property type="protein sequence ID" value="MRV73756.1"/>
    <property type="molecule type" value="Genomic_DNA"/>
</dbReference>
<dbReference type="Proteomes" id="UP000446768">
    <property type="component" value="Unassembled WGS sequence"/>
</dbReference>
<dbReference type="InterPro" id="IPR036291">
    <property type="entry name" value="NAD(P)-bd_dom_sf"/>
</dbReference>
<evidence type="ECO:0000313" key="2">
    <source>
        <dbReference type="Proteomes" id="UP000446768"/>
    </source>
</evidence>
<protein>
    <submittedName>
        <fullName evidence="1">Ornithine cyclodeaminase family protein</fullName>
    </submittedName>
</protein>
<comment type="caution">
    <text evidence="1">The sequence shown here is derived from an EMBL/GenBank/DDBJ whole genome shotgun (WGS) entry which is preliminary data.</text>
</comment>
<name>A0A7X2LTW9_9BURK</name>
<dbReference type="PIRSF" id="PIRSF001439">
    <property type="entry name" value="CryM"/>
    <property type="match status" value="1"/>
</dbReference>
<evidence type="ECO:0000313" key="1">
    <source>
        <dbReference type="EMBL" id="MRV73756.1"/>
    </source>
</evidence>
<dbReference type="InterPro" id="IPR023401">
    <property type="entry name" value="ODC_N"/>
</dbReference>
<gene>
    <name evidence="1" type="ORF">GJ700_18755</name>
</gene>
<dbReference type="PANTHER" id="PTHR13812">
    <property type="entry name" value="KETIMINE REDUCTASE MU-CRYSTALLIN"/>
    <property type="match status" value="1"/>
</dbReference>
<dbReference type="InterPro" id="IPR003462">
    <property type="entry name" value="ODC_Mu_crystall"/>
</dbReference>
<accession>A0A7X2LTW9</accession>
<keyword evidence="2" id="KW-1185">Reference proteome</keyword>